<dbReference type="AlphaFoldDB" id="A0A0E9PJ76"/>
<protein>
    <submittedName>
        <fullName evidence="1">Uncharacterized protein</fullName>
    </submittedName>
</protein>
<proteinExistence type="predicted"/>
<name>A0A0E9PJ76_ANGAN</name>
<accession>A0A0E9PJ76</accession>
<organism evidence="1">
    <name type="scientific">Anguilla anguilla</name>
    <name type="common">European freshwater eel</name>
    <name type="synonym">Muraena anguilla</name>
    <dbReference type="NCBI Taxonomy" id="7936"/>
    <lineage>
        <taxon>Eukaryota</taxon>
        <taxon>Metazoa</taxon>
        <taxon>Chordata</taxon>
        <taxon>Craniata</taxon>
        <taxon>Vertebrata</taxon>
        <taxon>Euteleostomi</taxon>
        <taxon>Actinopterygii</taxon>
        <taxon>Neopterygii</taxon>
        <taxon>Teleostei</taxon>
        <taxon>Anguilliformes</taxon>
        <taxon>Anguillidae</taxon>
        <taxon>Anguilla</taxon>
    </lineage>
</organism>
<dbReference type="EMBL" id="GBXM01104689">
    <property type="protein sequence ID" value="JAH03888.1"/>
    <property type="molecule type" value="Transcribed_RNA"/>
</dbReference>
<sequence length="63" mass="7000">MFLSETGHTCPPFMQSALFGQVTDRGGITASNPHPCREISTLQKKICCPTRLSYTPDHPCIMF</sequence>
<evidence type="ECO:0000313" key="1">
    <source>
        <dbReference type="EMBL" id="JAH03888.1"/>
    </source>
</evidence>
<reference evidence="1" key="2">
    <citation type="journal article" date="2015" name="Fish Shellfish Immunol.">
        <title>Early steps in the European eel (Anguilla anguilla)-Vibrio vulnificus interaction in the gills: Role of the RtxA13 toxin.</title>
        <authorList>
            <person name="Callol A."/>
            <person name="Pajuelo D."/>
            <person name="Ebbesson L."/>
            <person name="Teles M."/>
            <person name="MacKenzie S."/>
            <person name="Amaro C."/>
        </authorList>
    </citation>
    <scope>NUCLEOTIDE SEQUENCE</scope>
</reference>
<reference evidence="1" key="1">
    <citation type="submission" date="2014-11" db="EMBL/GenBank/DDBJ databases">
        <authorList>
            <person name="Amaro Gonzalez C."/>
        </authorList>
    </citation>
    <scope>NUCLEOTIDE SEQUENCE</scope>
</reference>